<protein>
    <submittedName>
        <fullName evidence="1">Uncharacterized protein</fullName>
    </submittedName>
</protein>
<organism evidence="1 2">
    <name type="scientific">Prorocentrum cordatum</name>
    <dbReference type="NCBI Taxonomy" id="2364126"/>
    <lineage>
        <taxon>Eukaryota</taxon>
        <taxon>Sar</taxon>
        <taxon>Alveolata</taxon>
        <taxon>Dinophyceae</taxon>
        <taxon>Prorocentrales</taxon>
        <taxon>Prorocentraceae</taxon>
        <taxon>Prorocentrum</taxon>
    </lineage>
</organism>
<reference evidence="1" key="1">
    <citation type="submission" date="2023-10" db="EMBL/GenBank/DDBJ databases">
        <authorList>
            <person name="Chen Y."/>
            <person name="Shah S."/>
            <person name="Dougan E. K."/>
            <person name="Thang M."/>
            <person name="Chan C."/>
        </authorList>
    </citation>
    <scope>NUCLEOTIDE SEQUENCE [LARGE SCALE GENOMIC DNA]</scope>
</reference>
<name>A0ABN9R219_9DINO</name>
<feature type="non-terminal residue" evidence="1">
    <location>
        <position position="1"/>
    </location>
</feature>
<evidence type="ECO:0000313" key="2">
    <source>
        <dbReference type="Proteomes" id="UP001189429"/>
    </source>
</evidence>
<dbReference type="Proteomes" id="UP001189429">
    <property type="component" value="Unassembled WGS sequence"/>
</dbReference>
<keyword evidence="2" id="KW-1185">Reference proteome</keyword>
<proteinExistence type="predicted"/>
<dbReference type="EMBL" id="CAUYUJ010004583">
    <property type="protein sequence ID" value="CAK0810191.1"/>
    <property type="molecule type" value="Genomic_DNA"/>
</dbReference>
<gene>
    <name evidence="1" type="ORF">PCOR1329_LOCUS15223</name>
</gene>
<accession>A0ABN9R219</accession>
<evidence type="ECO:0000313" key="1">
    <source>
        <dbReference type="EMBL" id="CAK0810191.1"/>
    </source>
</evidence>
<comment type="caution">
    <text evidence="1">The sequence shown here is derived from an EMBL/GenBank/DDBJ whole genome shotgun (WGS) entry which is preliminary data.</text>
</comment>
<sequence>AFSYYLQEGNSRVDYACRVRQCDEAKEGDEPTVLGISIINEHALMAYMGDPSNCAAPWAREGRVCIAFKKATADAERLLLEAQLKERPSVLSAKAARVLSRQGVDLARLLRCRFALTWEWDERGNAPLGMVRLVVLGLGSPDLPHLRTESPVASRRARQFLLTMAARQKWALGKAFGMSDDQVMQFLRPMCGSLDAPRKWWFHFEGARRKLELEAVQCEPCVWAIRDGVKLVGVVTPRADDMLNAGDHASPAFLKKRTDSQKSREWTPLENRAFVLCGTSIIHNDDVTCSLVQDNYSLNVEPIKQSAPWLSAEASLLQAGIPTATIPTMQKINELTRAMNDVADVVMLIPAIDQIAVVGWGDAAQAARATGESQGGEIVALAPL</sequence>